<dbReference type="SUPFAM" id="SSF52283">
    <property type="entry name" value="Formate/glycerate dehydrogenase catalytic domain-like"/>
    <property type="match status" value="1"/>
</dbReference>
<keyword evidence="3" id="KW-0547">Nucleotide-binding</keyword>
<dbReference type="GO" id="GO:0006740">
    <property type="term" value="P:NADPH regeneration"/>
    <property type="evidence" value="ECO:0007669"/>
    <property type="project" value="TreeGrafter"/>
</dbReference>
<dbReference type="SUPFAM" id="SSF51735">
    <property type="entry name" value="NAD(P)-binding Rossmann-fold domains"/>
    <property type="match status" value="1"/>
</dbReference>
<dbReference type="Gene3D" id="3.40.50.720">
    <property type="entry name" value="NAD(P)-binding Rossmann-like Domain"/>
    <property type="match status" value="2"/>
</dbReference>
<reference evidence="15" key="1">
    <citation type="submission" date="2016-10" db="EMBL/GenBank/DDBJ databases">
        <authorList>
            <person name="Varghese N."/>
        </authorList>
    </citation>
    <scope>NUCLEOTIDE SEQUENCE [LARGE SCALE GENOMIC DNA]</scope>
    <source>
        <strain evidence="15">DSM 44719</strain>
    </source>
</reference>
<dbReference type="Proteomes" id="UP000183407">
    <property type="component" value="Unassembled WGS sequence"/>
</dbReference>
<comment type="function">
    <text evidence="1">The transhydrogenation between NADH and NADP is coupled to respiration and ATP hydrolysis and functions as a proton pump across the membrane.</text>
</comment>
<evidence type="ECO:0000256" key="2">
    <source>
        <dbReference type="ARBA" id="ARBA00012943"/>
    </source>
</evidence>
<organism evidence="14 15">
    <name type="scientific">Rhodococcus jostii</name>
    <dbReference type="NCBI Taxonomy" id="132919"/>
    <lineage>
        <taxon>Bacteria</taxon>
        <taxon>Bacillati</taxon>
        <taxon>Actinomycetota</taxon>
        <taxon>Actinomycetes</taxon>
        <taxon>Mycobacteriales</taxon>
        <taxon>Nocardiaceae</taxon>
        <taxon>Rhodococcus</taxon>
    </lineage>
</organism>
<name>A0A1H4JNK3_RHOJO</name>
<dbReference type="FunFam" id="3.40.50.720:FF:000188">
    <property type="entry name" value="NAD(P) transhydrogenase alpha subunit 1"/>
    <property type="match status" value="1"/>
</dbReference>
<gene>
    <name evidence="14" type="ORF">SAMN04490220_0986</name>
</gene>
<dbReference type="GO" id="GO:0050661">
    <property type="term" value="F:NADP binding"/>
    <property type="evidence" value="ECO:0007669"/>
    <property type="project" value="TreeGrafter"/>
</dbReference>
<dbReference type="CDD" id="cd05304">
    <property type="entry name" value="Rubrum_tdh"/>
    <property type="match status" value="1"/>
</dbReference>
<evidence type="ECO:0000256" key="10">
    <source>
        <dbReference type="ARBA" id="ARBA00084087"/>
    </source>
</evidence>
<evidence type="ECO:0000256" key="9">
    <source>
        <dbReference type="ARBA" id="ARBA00076996"/>
    </source>
</evidence>
<evidence type="ECO:0000256" key="4">
    <source>
        <dbReference type="ARBA" id="ARBA00022857"/>
    </source>
</evidence>
<evidence type="ECO:0000256" key="5">
    <source>
        <dbReference type="ARBA" id="ARBA00022967"/>
    </source>
</evidence>
<proteinExistence type="predicted"/>
<evidence type="ECO:0000256" key="3">
    <source>
        <dbReference type="ARBA" id="ARBA00022741"/>
    </source>
</evidence>
<dbReference type="Pfam" id="PF01262">
    <property type="entry name" value="AlaDh_PNT_C"/>
    <property type="match status" value="1"/>
</dbReference>
<evidence type="ECO:0000256" key="11">
    <source>
        <dbReference type="SAM" id="MobiDB-lite"/>
    </source>
</evidence>
<dbReference type="EC" id="7.1.1.1" evidence="2"/>
<dbReference type="InterPro" id="IPR007886">
    <property type="entry name" value="AlaDH/PNT_N"/>
</dbReference>
<evidence type="ECO:0000259" key="13">
    <source>
        <dbReference type="SMART" id="SM01003"/>
    </source>
</evidence>
<protein>
    <recommendedName>
        <fullName evidence="8">NAD(P) transhydrogenase subunit alpha part 1</fullName>
        <ecNumber evidence="2">7.1.1.1</ecNumber>
    </recommendedName>
    <alternativeName>
        <fullName evidence="10">Nicotinamide nucleotide transhydrogenase subunit alpha 1</fullName>
    </alternativeName>
    <alternativeName>
        <fullName evidence="9">Pyridine nucleotide transhydrogenase subunit alpha 1</fullName>
    </alternativeName>
</protein>
<dbReference type="GO" id="GO:0008750">
    <property type="term" value="F:proton-translocating NAD(P)+ transhydrogenase activity"/>
    <property type="evidence" value="ECO:0007669"/>
    <property type="project" value="UniProtKB-EC"/>
</dbReference>
<comment type="catalytic activity">
    <reaction evidence="7">
        <text>NAD(+) + NADPH + H(+)(in) = NADH + NADP(+) + H(+)(out)</text>
        <dbReference type="Rhea" id="RHEA:47992"/>
        <dbReference type="ChEBI" id="CHEBI:15378"/>
        <dbReference type="ChEBI" id="CHEBI:57540"/>
        <dbReference type="ChEBI" id="CHEBI:57783"/>
        <dbReference type="ChEBI" id="CHEBI:57945"/>
        <dbReference type="ChEBI" id="CHEBI:58349"/>
        <dbReference type="EC" id="7.1.1.1"/>
    </reaction>
</comment>
<evidence type="ECO:0000256" key="6">
    <source>
        <dbReference type="ARBA" id="ARBA00023027"/>
    </source>
</evidence>
<dbReference type="PANTHER" id="PTHR10160">
    <property type="entry name" value="NAD(P) TRANSHYDROGENASE"/>
    <property type="match status" value="1"/>
</dbReference>
<keyword evidence="6" id="KW-0520">NAD</keyword>
<dbReference type="SMART" id="SM01002">
    <property type="entry name" value="AlaDh_PNT_C"/>
    <property type="match status" value="1"/>
</dbReference>
<evidence type="ECO:0000256" key="8">
    <source>
        <dbReference type="ARBA" id="ARBA00071353"/>
    </source>
</evidence>
<accession>A0A1H4JNK3</accession>
<feature type="compositionally biased region" description="Basic and acidic residues" evidence="11">
    <location>
        <begin position="1"/>
        <end position="12"/>
    </location>
</feature>
<feature type="region of interest" description="Disordered" evidence="11">
    <location>
        <begin position="1"/>
        <end position="26"/>
    </location>
</feature>
<dbReference type="AlphaFoldDB" id="A0A1H4JNK3"/>
<dbReference type="SMART" id="SM01003">
    <property type="entry name" value="AlaDh_PNT_N"/>
    <property type="match status" value="1"/>
</dbReference>
<keyword evidence="4" id="KW-0521">NADP</keyword>
<dbReference type="Pfam" id="PF05222">
    <property type="entry name" value="AlaDh_PNT_N"/>
    <property type="match status" value="1"/>
</dbReference>
<evidence type="ECO:0000313" key="15">
    <source>
        <dbReference type="Proteomes" id="UP000183407"/>
    </source>
</evidence>
<keyword evidence="5" id="KW-1278">Translocase</keyword>
<dbReference type="GO" id="GO:0005886">
    <property type="term" value="C:plasma membrane"/>
    <property type="evidence" value="ECO:0007669"/>
    <property type="project" value="TreeGrafter"/>
</dbReference>
<feature type="domain" description="Alanine dehydrogenase/pyridine nucleotide transhydrogenase NAD(H)-binding" evidence="12">
    <location>
        <begin position="165"/>
        <end position="327"/>
    </location>
</feature>
<evidence type="ECO:0000256" key="7">
    <source>
        <dbReference type="ARBA" id="ARBA00048202"/>
    </source>
</evidence>
<evidence type="ECO:0000259" key="12">
    <source>
        <dbReference type="SMART" id="SM01002"/>
    </source>
</evidence>
<dbReference type="NCBIfam" id="NF006942">
    <property type="entry name" value="PRK09424.1"/>
    <property type="match status" value="1"/>
</dbReference>
<sequence>MKAEDLGSRGEDLGTDSEAVPHPTVGVVRESGDGERRVALVPKVVAALIAKGVDVVVESGAGLGALIPDELYTEVGAKIADPWSADVVVKVAPPSDAEVGRLSSGQTLIGFLAPRNQDNQVAALKAAGVAAFAVEAIPRISRAQVMDALSSQANVSGYKSVLLAASESTRFFPMLTTAAGTVKPASVLVLGVGVAGLQALATAKRLGGRATGYDVRPEVADQVRSVGAQWLDLGIDAAGEGGYARELTEAERAQQQQALEDAIKGFDVVITTALVPGRPAPRLVTAAAVEGMKPGSVVVDLAGETGGNCELTEPGQTVVKHGVTICSPLNLPASMPEHASELYSKNISALLELMLVEGRLVPDFSDEVLAASCVTRDTKETS</sequence>
<evidence type="ECO:0000313" key="14">
    <source>
        <dbReference type="EMBL" id="SEB47192.1"/>
    </source>
</evidence>
<evidence type="ECO:0000256" key="1">
    <source>
        <dbReference type="ARBA" id="ARBA00003943"/>
    </source>
</evidence>
<dbReference type="EMBL" id="FNTL01000003">
    <property type="protein sequence ID" value="SEB47192.1"/>
    <property type="molecule type" value="Genomic_DNA"/>
</dbReference>
<dbReference type="InterPro" id="IPR007698">
    <property type="entry name" value="AlaDH/PNT_NAD(H)-bd"/>
</dbReference>
<dbReference type="InterPro" id="IPR036291">
    <property type="entry name" value="NAD(P)-bd_dom_sf"/>
</dbReference>
<dbReference type="PANTHER" id="PTHR10160:SF19">
    <property type="entry name" value="PROTON-TRANSLOCATING NAD(P)(+) TRANSHYDROGENASE"/>
    <property type="match status" value="1"/>
</dbReference>
<feature type="domain" description="Alanine dehydrogenase/pyridine nucleotide transhydrogenase N-terminal" evidence="13">
    <location>
        <begin position="26"/>
        <end position="156"/>
    </location>
</feature>